<comment type="caution">
    <text evidence="6">The sequence shown here is derived from an EMBL/GenBank/DDBJ whole genome shotgun (WGS) entry which is preliminary data.</text>
</comment>
<dbReference type="SUPFAM" id="SSF47336">
    <property type="entry name" value="ACP-like"/>
    <property type="match status" value="1"/>
</dbReference>
<keyword evidence="7" id="KW-1185">Reference proteome</keyword>
<dbReference type="InterPro" id="IPR001242">
    <property type="entry name" value="Condensation_dom"/>
</dbReference>
<dbReference type="GO" id="GO:0044550">
    <property type="term" value="P:secondary metabolite biosynthetic process"/>
    <property type="evidence" value="ECO:0007669"/>
    <property type="project" value="TreeGrafter"/>
</dbReference>
<dbReference type="InterPro" id="IPR000873">
    <property type="entry name" value="AMP-dep_synth/lig_dom"/>
</dbReference>
<dbReference type="Pfam" id="PF13193">
    <property type="entry name" value="AMP-binding_C"/>
    <property type="match status" value="1"/>
</dbReference>
<feature type="domain" description="Carrier" evidence="5">
    <location>
        <begin position="997"/>
        <end position="1071"/>
    </location>
</feature>
<evidence type="ECO:0000256" key="2">
    <source>
        <dbReference type="ARBA" id="ARBA00022450"/>
    </source>
</evidence>
<dbReference type="GO" id="GO:0005737">
    <property type="term" value="C:cytoplasm"/>
    <property type="evidence" value="ECO:0007669"/>
    <property type="project" value="TreeGrafter"/>
</dbReference>
<sequence>MEDSTKKKSLLDRWKNRTKKESTSLQITKVPISSSYTLSNTQQRLWFLQQLNPDNTFYNLSEYYLFKGKLDIDFLKESLNLIFEKHQILKSFYPTENDKAVLKIDALAKLPITVKDLSNHAENKAELQAKNFINEQADFTFNLSVAPLIRASILKLSKSKHILFLTLHHIIADQWSMGILKKELANNYTKLSSGLLPEINENTINFVDYAHWQNLNQSFDVQKAYWKNKLSGDIPFLNLPTDFNRPNTPSYKGKHHVFNFSKTSSSQILDIAKKLEITPFVLFLAAYYILLQKFSNQDDILIGSPVSNRNKKGLESVFGLFIDTLVFRTSVKKSLTILEFIKRVKTMSMEALSNKDLPFDALVKELNIERSLATNPLFQVMFVYASKPEYPLFGKDVELLDSFEYSPDVSKFDLTLFITENNGELNSTFEYATDLFEEETINRFQQHLKHTLEYVVEHINKTIDTIPALIETDKNLLNSNNAKHKTAFNGFKSIHSIIENIAKKHPDNVALTFKNSAITYKELNEKANRIAQEIIKTKTENRIIGLCIDRSLNMIIGMLGILKSGCAYLPIDPEYPKQRVNFMLKDAKVDSIVSQNSLLNLFSEFKGNPILIDKIDSSQNDNTIELPIVKGTDLAYIIYTSGSTGEPKGVPITHTNIINSTAGRLDFYTENPSAFLLISSISFDSSKAGIFWTLCTGGNLVIAEKRIEQDLVKIVDIIEQHNVSHTLMLPSLYKVILENVDANKLKSLTTVIVAGEACPKSLCEIHFKTLPNVLLYNEYGPTEASVWCIAHKIGISDLEKTQIPIGKPVANAQIYLLDDDKNKVAFGTSGEIYICGDGLSKGYLNRPDLSNKVFVESPFNTNEKLYKTGDLAKYRNDGTIEFLGRIDQQIKIRGYRVELDDIESTISKNTLVNQAVVLVKQDEDKPKRLVAYIIPKKPFNENELKLQLKKVLPDYMIPSSFVLIEKIPQLPNGKVDKKSLSKIQVELKPSNSNRAEKPKNDIEQKLLNIWEDILNIKSLSITDNFFEIGGDSILSIQIIAKARKAGLVIAPNQLFEHQTISELAMFVSLENETSKVTEVMVIGKVPLTPIQEWFFETHKTAPQYWNQIFKIQDLPKTANKNLLSEITNHVIEMHDALRLSFYLENKKWTAKVLNPTNVEAFITVDISNENPSNYNSKIETVLKDIQENITLEKDCLFKCIYFETGNIATNSILLLAHHLVIDFVSWQIILNSYTEAIYNNKLSEKNTKTASIKTWGNHLLALAKSKTITDEIDFWKTQIANKINLPKDFEDKPPIFEKDVSDIYFEVEESITNNLINNANNTYNTKIDELLLTALVDVLSLWCNNKKITLAMERHGRETLNTDIDLSNTVGWFTAFFPKTFNFESTTDLASKIITIKEQMRQIPNGGIGYGLLRYLTSSLGNTEYPEIVFNFLGKQSTGDSNIEFLSKNTRHTLSERHYYLEINALIKDGILGLNWSFSNKIHKPETIKTIIGGFNEALKNIVAHCISSNTVKYTPSDFEDVDLDQDDLDNLLNDLEL</sequence>
<dbReference type="RefSeq" id="WP_237239378.1">
    <property type="nucleotide sequence ID" value="NZ_JAKKDU010000006.1"/>
</dbReference>
<dbReference type="Proteomes" id="UP001199795">
    <property type="component" value="Unassembled WGS sequence"/>
</dbReference>
<reference evidence="6" key="1">
    <citation type="submission" date="2022-01" db="EMBL/GenBank/DDBJ databases">
        <title>Draft genome sequence of Sabulilitoribacter arenilitoris KCTC 52401.</title>
        <authorList>
            <person name="Oh J.-S."/>
        </authorList>
    </citation>
    <scope>NUCLEOTIDE SEQUENCE</scope>
    <source>
        <strain evidence="6">HMF6543</strain>
    </source>
</reference>
<dbReference type="Pfam" id="PF00668">
    <property type="entry name" value="Condensation"/>
    <property type="match status" value="2"/>
</dbReference>
<dbReference type="NCBIfam" id="TIGR01733">
    <property type="entry name" value="AA-adenyl-dom"/>
    <property type="match status" value="1"/>
</dbReference>
<dbReference type="CDD" id="cd19531">
    <property type="entry name" value="LCL_NRPS-like"/>
    <property type="match status" value="1"/>
</dbReference>
<dbReference type="GO" id="GO:0031177">
    <property type="term" value="F:phosphopantetheine binding"/>
    <property type="evidence" value="ECO:0007669"/>
    <property type="project" value="TreeGrafter"/>
</dbReference>
<protein>
    <submittedName>
        <fullName evidence="6">Amino acid adenylation domain-containing protein</fullName>
    </submittedName>
</protein>
<dbReference type="Gene3D" id="3.30.559.10">
    <property type="entry name" value="Chloramphenicol acetyltransferase-like domain"/>
    <property type="match status" value="2"/>
</dbReference>
<dbReference type="PROSITE" id="PS50075">
    <property type="entry name" value="CARRIER"/>
    <property type="match status" value="1"/>
</dbReference>
<dbReference type="InterPro" id="IPR020845">
    <property type="entry name" value="AMP-binding_CS"/>
</dbReference>
<comment type="cofactor">
    <cofactor evidence="1">
        <name>pantetheine 4'-phosphate</name>
        <dbReference type="ChEBI" id="CHEBI:47942"/>
    </cofactor>
</comment>
<dbReference type="InterPro" id="IPR010071">
    <property type="entry name" value="AA_adenyl_dom"/>
</dbReference>
<dbReference type="PANTHER" id="PTHR45527:SF1">
    <property type="entry name" value="FATTY ACID SYNTHASE"/>
    <property type="match status" value="1"/>
</dbReference>
<dbReference type="GO" id="GO:0003824">
    <property type="term" value="F:catalytic activity"/>
    <property type="evidence" value="ECO:0007669"/>
    <property type="project" value="InterPro"/>
</dbReference>
<dbReference type="InterPro" id="IPR025110">
    <property type="entry name" value="AMP-bd_C"/>
</dbReference>
<dbReference type="Gene3D" id="3.40.50.980">
    <property type="match status" value="2"/>
</dbReference>
<dbReference type="EMBL" id="JAKKDU010000006">
    <property type="protein sequence ID" value="MCF7568034.1"/>
    <property type="molecule type" value="Genomic_DNA"/>
</dbReference>
<evidence type="ECO:0000256" key="4">
    <source>
        <dbReference type="ARBA" id="ARBA00022737"/>
    </source>
</evidence>
<dbReference type="PANTHER" id="PTHR45527">
    <property type="entry name" value="NONRIBOSOMAL PEPTIDE SYNTHETASE"/>
    <property type="match status" value="1"/>
</dbReference>
<dbReference type="SUPFAM" id="SSF56801">
    <property type="entry name" value="Acetyl-CoA synthetase-like"/>
    <property type="match status" value="1"/>
</dbReference>
<dbReference type="NCBIfam" id="TIGR01720">
    <property type="entry name" value="NRPS-para261"/>
    <property type="match status" value="1"/>
</dbReference>
<dbReference type="Pfam" id="PF00550">
    <property type="entry name" value="PP-binding"/>
    <property type="match status" value="1"/>
</dbReference>
<organism evidence="6 7">
    <name type="scientific">Wocania arenilitoris</name>
    <dbReference type="NCBI Taxonomy" id="2044858"/>
    <lineage>
        <taxon>Bacteria</taxon>
        <taxon>Pseudomonadati</taxon>
        <taxon>Bacteroidota</taxon>
        <taxon>Flavobacteriia</taxon>
        <taxon>Flavobacteriales</taxon>
        <taxon>Flavobacteriaceae</taxon>
        <taxon>Wocania</taxon>
    </lineage>
</organism>
<name>A0AAE3EQ14_9FLAO</name>
<keyword evidence="4" id="KW-0677">Repeat</keyword>
<dbReference type="PROSITE" id="PS00012">
    <property type="entry name" value="PHOSPHOPANTETHEINE"/>
    <property type="match status" value="1"/>
</dbReference>
<dbReference type="Gene3D" id="3.30.559.30">
    <property type="entry name" value="Nonribosomal peptide synthetase, condensation domain"/>
    <property type="match status" value="2"/>
</dbReference>
<dbReference type="PROSITE" id="PS00455">
    <property type="entry name" value="AMP_BINDING"/>
    <property type="match status" value="1"/>
</dbReference>
<evidence type="ECO:0000313" key="6">
    <source>
        <dbReference type="EMBL" id="MCF7568034.1"/>
    </source>
</evidence>
<accession>A0AAE3EQ14</accession>
<evidence type="ECO:0000256" key="3">
    <source>
        <dbReference type="ARBA" id="ARBA00022553"/>
    </source>
</evidence>
<evidence type="ECO:0000259" key="5">
    <source>
        <dbReference type="PROSITE" id="PS50075"/>
    </source>
</evidence>
<evidence type="ECO:0000313" key="7">
    <source>
        <dbReference type="Proteomes" id="UP001199795"/>
    </source>
</evidence>
<dbReference type="FunFam" id="3.40.50.980:FF:000001">
    <property type="entry name" value="Non-ribosomal peptide synthetase"/>
    <property type="match status" value="1"/>
</dbReference>
<proteinExistence type="predicted"/>
<dbReference type="Gene3D" id="2.30.38.10">
    <property type="entry name" value="Luciferase, Domain 3"/>
    <property type="match status" value="1"/>
</dbReference>
<dbReference type="InterPro" id="IPR045851">
    <property type="entry name" value="AMP-bd_C_sf"/>
</dbReference>
<dbReference type="Gene3D" id="1.10.1200.10">
    <property type="entry name" value="ACP-like"/>
    <property type="match status" value="1"/>
</dbReference>
<dbReference type="InterPro" id="IPR036736">
    <property type="entry name" value="ACP-like_sf"/>
</dbReference>
<dbReference type="InterPro" id="IPR006162">
    <property type="entry name" value="Ppantetheine_attach_site"/>
</dbReference>
<keyword evidence="3" id="KW-0597">Phosphoprotein</keyword>
<gene>
    <name evidence="6" type="ORF">L3X37_06600</name>
</gene>
<dbReference type="InterPro" id="IPR010060">
    <property type="entry name" value="NRPS_synth"/>
</dbReference>
<dbReference type="FunFam" id="1.10.1200.10:FF:000005">
    <property type="entry name" value="Nonribosomal peptide synthetase 1"/>
    <property type="match status" value="1"/>
</dbReference>
<dbReference type="CDD" id="cd05930">
    <property type="entry name" value="A_NRPS"/>
    <property type="match status" value="1"/>
</dbReference>
<dbReference type="InterPro" id="IPR009081">
    <property type="entry name" value="PP-bd_ACP"/>
</dbReference>
<dbReference type="Gene3D" id="3.30.300.30">
    <property type="match status" value="1"/>
</dbReference>
<dbReference type="SUPFAM" id="SSF52777">
    <property type="entry name" value="CoA-dependent acyltransferases"/>
    <property type="match status" value="4"/>
</dbReference>
<dbReference type="Pfam" id="PF00501">
    <property type="entry name" value="AMP-binding"/>
    <property type="match status" value="1"/>
</dbReference>
<keyword evidence="2" id="KW-0596">Phosphopantetheine</keyword>
<evidence type="ECO:0000256" key="1">
    <source>
        <dbReference type="ARBA" id="ARBA00001957"/>
    </source>
</evidence>
<dbReference type="InterPro" id="IPR023213">
    <property type="entry name" value="CAT-like_dom_sf"/>
</dbReference>
<dbReference type="GO" id="GO:0043041">
    <property type="term" value="P:amino acid activation for nonribosomal peptide biosynthetic process"/>
    <property type="evidence" value="ECO:0007669"/>
    <property type="project" value="TreeGrafter"/>
</dbReference>